<dbReference type="RefSeq" id="WP_237381773.1">
    <property type="nucleotide sequence ID" value="NZ_CP071793.1"/>
</dbReference>
<gene>
    <name evidence="1" type="ORF">J3U87_04185</name>
</gene>
<reference evidence="1" key="1">
    <citation type="submission" date="2021-03" db="EMBL/GenBank/DDBJ databases">
        <title>Acanthopleuribacteraceae sp. M133.</title>
        <authorList>
            <person name="Wang G."/>
        </authorList>
    </citation>
    <scope>NUCLEOTIDE SEQUENCE</scope>
    <source>
        <strain evidence="1">M133</strain>
    </source>
</reference>
<dbReference type="AlphaFoldDB" id="A0A8A4TQE8"/>
<dbReference type="KEGG" id="scor:J3U87_04185"/>
<organism evidence="1 2">
    <name type="scientific">Sulfidibacter corallicola</name>
    <dbReference type="NCBI Taxonomy" id="2818388"/>
    <lineage>
        <taxon>Bacteria</taxon>
        <taxon>Pseudomonadati</taxon>
        <taxon>Acidobacteriota</taxon>
        <taxon>Holophagae</taxon>
        <taxon>Acanthopleuribacterales</taxon>
        <taxon>Acanthopleuribacteraceae</taxon>
        <taxon>Sulfidibacter</taxon>
    </lineage>
</organism>
<keyword evidence="2" id="KW-1185">Reference proteome</keyword>
<dbReference type="Proteomes" id="UP000663929">
    <property type="component" value="Chromosome"/>
</dbReference>
<name>A0A8A4TQE8_SULCO</name>
<accession>A0A8A4TQE8</accession>
<protein>
    <recommendedName>
        <fullName evidence="3">Cytochrome c domain-containing protein</fullName>
    </recommendedName>
</protein>
<sequence length="165" mass="18333">MIAKRAVTLIFSVSVLIHCSAPAPEQVGKDGWLAGSPGEQMHEVARQLRGNDVAMWEIGYRYGELYWAGREENWDLAAYQLQKIKKSMDLAIVRRPKRAESYEVFFANGLPPVTRAVDAKDGESFEAGFQALTTACNACHIAENLAFFQVRQPVYRPAPLGSDGE</sequence>
<evidence type="ECO:0000313" key="2">
    <source>
        <dbReference type="Proteomes" id="UP000663929"/>
    </source>
</evidence>
<evidence type="ECO:0008006" key="3">
    <source>
        <dbReference type="Google" id="ProtNLM"/>
    </source>
</evidence>
<dbReference type="EMBL" id="CP071793">
    <property type="protein sequence ID" value="QTD51647.1"/>
    <property type="molecule type" value="Genomic_DNA"/>
</dbReference>
<proteinExistence type="predicted"/>
<evidence type="ECO:0000313" key="1">
    <source>
        <dbReference type="EMBL" id="QTD51647.1"/>
    </source>
</evidence>